<evidence type="ECO:0000313" key="2">
    <source>
        <dbReference type="EMBL" id="HED31383.1"/>
    </source>
</evidence>
<protein>
    <submittedName>
        <fullName evidence="2">DUF3109 family protein</fullName>
    </submittedName>
</protein>
<sequence>MGILSVDNVLVDSEVALSCFTCNLQRCHGACCVNGELGAPLTAVEASRLENIAGLVRDLLPEKNRRYIDRSGVTELYRGDHYTKTIDGGACVFTSWQGDIAFCALEQAVLQGISDAFKPVSCRLFPVRVRKKFGLDYLVYEQHHMCRHARKEGTEKGVLLVDFLKDVLVERYGTAFYSRLKDFSA</sequence>
<accession>A0A831SSN7</accession>
<gene>
    <name evidence="2" type="ORF">ENN50_06850</name>
</gene>
<dbReference type="AlphaFoldDB" id="A0A831SSN7"/>
<comment type="caution">
    <text evidence="2">The sequence shown here is derived from an EMBL/GenBank/DDBJ whole genome shotgun (WGS) entry which is preliminary data.</text>
</comment>
<organism evidence="2">
    <name type="scientific">Prosthecochloris aestuarii</name>
    <dbReference type="NCBI Taxonomy" id="1102"/>
    <lineage>
        <taxon>Bacteria</taxon>
        <taxon>Pseudomonadati</taxon>
        <taxon>Chlorobiota</taxon>
        <taxon>Chlorobiia</taxon>
        <taxon>Chlorobiales</taxon>
        <taxon>Chlorobiaceae</taxon>
        <taxon>Prosthecochloris</taxon>
    </lineage>
</organism>
<evidence type="ECO:0000256" key="1">
    <source>
        <dbReference type="ARBA" id="ARBA00093770"/>
    </source>
</evidence>
<comment type="similarity">
    <text evidence="1">Belongs to the Rv0495c family.</text>
</comment>
<dbReference type="Pfam" id="PF11307">
    <property type="entry name" value="DUF3109"/>
    <property type="match status" value="1"/>
</dbReference>
<reference evidence="2" key="1">
    <citation type="journal article" date="2020" name="mSystems">
        <title>Genome- and Community-Level Interaction Insights into Carbon Utilization and Element Cycling Functions of Hydrothermarchaeota in Hydrothermal Sediment.</title>
        <authorList>
            <person name="Zhou Z."/>
            <person name="Liu Y."/>
            <person name="Xu W."/>
            <person name="Pan J."/>
            <person name="Luo Z.H."/>
            <person name="Li M."/>
        </authorList>
    </citation>
    <scope>NUCLEOTIDE SEQUENCE [LARGE SCALE GENOMIC DNA]</scope>
    <source>
        <strain evidence="2">SpSt-1181</strain>
    </source>
</reference>
<proteinExistence type="inferred from homology"/>
<name>A0A831SSN7_PROAE</name>
<dbReference type="EMBL" id="DSBW01000151">
    <property type="protein sequence ID" value="HED31383.1"/>
    <property type="molecule type" value="Genomic_DNA"/>
</dbReference>
<dbReference type="InterPro" id="IPR021458">
    <property type="entry name" value="Rv0495c"/>
</dbReference>
<dbReference type="Proteomes" id="UP000886335">
    <property type="component" value="Unassembled WGS sequence"/>
</dbReference>